<name>A0A1T4MP08_9HYPH</name>
<feature type="region of interest" description="Disordered" evidence="3">
    <location>
        <begin position="41"/>
        <end position="72"/>
    </location>
</feature>
<dbReference type="Gene3D" id="2.20.200.10">
    <property type="entry name" value="Outer membrane efflux proteins (OEP)"/>
    <property type="match status" value="1"/>
</dbReference>
<accession>A0A1T4MP08</accession>
<dbReference type="GO" id="GO:0005886">
    <property type="term" value="C:plasma membrane"/>
    <property type="evidence" value="ECO:0007669"/>
    <property type="project" value="UniProtKB-SubCell"/>
</dbReference>
<keyword evidence="5" id="KW-1185">Reference proteome</keyword>
<gene>
    <name evidence="4" type="ORF">SAMN02745126_01896</name>
</gene>
<proteinExistence type="inferred from homology"/>
<dbReference type="Pfam" id="PF02321">
    <property type="entry name" value="OEP"/>
    <property type="match status" value="2"/>
</dbReference>
<dbReference type="Proteomes" id="UP000190092">
    <property type="component" value="Unassembled WGS sequence"/>
</dbReference>
<dbReference type="EMBL" id="FUWJ01000002">
    <property type="protein sequence ID" value="SJZ68611.1"/>
    <property type="molecule type" value="Genomic_DNA"/>
</dbReference>
<dbReference type="NCBIfam" id="TIGR01845">
    <property type="entry name" value="outer_NodT"/>
    <property type="match status" value="1"/>
</dbReference>
<dbReference type="InterPro" id="IPR010131">
    <property type="entry name" value="MdtP/NodT-like"/>
</dbReference>
<dbReference type="AlphaFoldDB" id="A0A1T4MP08"/>
<dbReference type="RefSeq" id="WP_085933635.1">
    <property type="nucleotide sequence ID" value="NZ_FUWJ01000002.1"/>
</dbReference>
<feature type="region of interest" description="Disordered" evidence="3">
    <location>
        <begin position="495"/>
        <end position="514"/>
    </location>
</feature>
<keyword evidence="2" id="KW-0812">Transmembrane</keyword>
<keyword evidence="2" id="KW-1134">Transmembrane beta strand</keyword>
<dbReference type="PANTHER" id="PTHR30203:SF33">
    <property type="entry name" value="BLR4455 PROTEIN"/>
    <property type="match status" value="1"/>
</dbReference>
<keyword evidence="2 4" id="KW-0449">Lipoprotein</keyword>
<sequence length="524" mass="55486">MKGSRLLSRAARRAGIGAIALTSLAATAGCTVGPDFKRPDKPTVAGYTPENLVPQTASAPVPDGGAAQTFQPSEDIPGQWWGLFRSNELNALITQALKANPDVDAAQASLRQANETLYATQGSLFPTFTGNGSANNQRYSGAAQGSQGTTAVFGVTSASLNVSYVPDLWGGTRRQVEASAAAAEYQRWQLEATYLTLTSNVVVTAINMASLRAQIAATEAIIKLETDALNLVQTQFNLGGAARTDVLQQQATLTQTQATLPPLQKQLAQQRNALMRLLGLPPTDNAGQGLELASLKLPEQLPLSLPSQLVEQRPDVRSFEAQLHQASANIGVAIANQLPQITLTGQLGQTSGGFANMFTPTTGIWTLGFSIAQTLLDGGKLEHTKLAAIAGFDKAAAQYRSTVLSAFQDVANALRALQSDADTLAATVAAEQVAAQSLELSRQQYQLGATTYLQLLNAQQSYQTALLNRVQAQATRYSDTSALFQALGGGWWNRQDVDPKSKGQPGGILNIPPVQEIKLPRAGH</sequence>
<feature type="signal peptide" evidence="2">
    <location>
        <begin position="1"/>
        <end position="28"/>
    </location>
</feature>
<dbReference type="Gene3D" id="1.20.1600.10">
    <property type="entry name" value="Outer membrane efflux proteins (OEP)"/>
    <property type="match status" value="1"/>
</dbReference>
<dbReference type="PROSITE" id="PS51257">
    <property type="entry name" value="PROKAR_LIPOPROTEIN"/>
    <property type="match status" value="1"/>
</dbReference>
<evidence type="ECO:0000256" key="1">
    <source>
        <dbReference type="ARBA" id="ARBA00007613"/>
    </source>
</evidence>
<evidence type="ECO:0000313" key="4">
    <source>
        <dbReference type="EMBL" id="SJZ68611.1"/>
    </source>
</evidence>
<dbReference type="InterPro" id="IPR003423">
    <property type="entry name" value="OMP_efflux"/>
</dbReference>
<dbReference type="SUPFAM" id="SSF56954">
    <property type="entry name" value="Outer membrane efflux proteins (OEP)"/>
    <property type="match status" value="1"/>
</dbReference>
<keyword evidence="2" id="KW-0472">Membrane</keyword>
<protein>
    <submittedName>
        <fullName evidence="4">Efflux transporter, outer membrane factor (OMF) lipoprotein, NodT family</fullName>
    </submittedName>
</protein>
<evidence type="ECO:0000256" key="2">
    <source>
        <dbReference type="RuleBase" id="RU362097"/>
    </source>
</evidence>
<dbReference type="PANTHER" id="PTHR30203">
    <property type="entry name" value="OUTER MEMBRANE CATION EFFLUX PROTEIN"/>
    <property type="match status" value="1"/>
</dbReference>
<feature type="chain" id="PRO_5011831018" evidence="2">
    <location>
        <begin position="29"/>
        <end position="524"/>
    </location>
</feature>
<reference evidence="5" key="1">
    <citation type="submission" date="2017-02" db="EMBL/GenBank/DDBJ databases">
        <authorList>
            <person name="Varghese N."/>
            <person name="Submissions S."/>
        </authorList>
    </citation>
    <scope>NUCLEOTIDE SEQUENCE [LARGE SCALE GENOMIC DNA]</scope>
    <source>
        <strain evidence="5">ATCC 27094</strain>
    </source>
</reference>
<evidence type="ECO:0000313" key="5">
    <source>
        <dbReference type="Proteomes" id="UP000190092"/>
    </source>
</evidence>
<evidence type="ECO:0000256" key="3">
    <source>
        <dbReference type="SAM" id="MobiDB-lite"/>
    </source>
</evidence>
<dbReference type="STRING" id="225324.SAMN02745126_01896"/>
<comment type="subcellular location">
    <subcellularLocation>
        <location evidence="2">Cell membrane</location>
        <topology evidence="2">Lipid-anchor</topology>
    </subcellularLocation>
</comment>
<keyword evidence="2" id="KW-0732">Signal</keyword>
<organism evidence="4 5">
    <name type="scientific">Enhydrobacter aerosaccus</name>
    <dbReference type="NCBI Taxonomy" id="225324"/>
    <lineage>
        <taxon>Bacteria</taxon>
        <taxon>Pseudomonadati</taxon>
        <taxon>Pseudomonadota</taxon>
        <taxon>Alphaproteobacteria</taxon>
        <taxon>Hyphomicrobiales</taxon>
        <taxon>Enhydrobacter</taxon>
    </lineage>
</organism>
<dbReference type="GO" id="GO:0015562">
    <property type="term" value="F:efflux transmembrane transporter activity"/>
    <property type="evidence" value="ECO:0007669"/>
    <property type="project" value="InterPro"/>
</dbReference>
<keyword evidence="2" id="KW-0564">Palmitate</keyword>
<comment type="similarity">
    <text evidence="1 2">Belongs to the outer membrane factor (OMF) (TC 1.B.17) family.</text>
</comment>
<dbReference type="OrthoDB" id="9783100at2"/>